<organism evidence="13">
    <name type="scientific">Buchnera aphidicola</name>
    <name type="common">Aphis aurantii</name>
    <dbReference type="NCBI Taxonomy" id="1470492"/>
    <lineage>
        <taxon>Bacteria</taxon>
        <taxon>Pseudomonadati</taxon>
        <taxon>Pseudomonadota</taxon>
        <taxon>Gammaproteobacteria</taxon>
        <taxon>Enterobacterales</taxon>
        <taxon>Erwiniaceae</taxon>
        <taxon>Buchnera</taxon>
    </lineage>
</organism>
<dbReference type="NCBIfam" id="NF003591">
    <property type="entry name" value="PRK05254.1-4"/>
    <property type="match status" value="1"/>
</dbReference>
<keyword evidence="7 9" id="KW-0378">Hydrolase</keyword>
<dbReference type="GO" id="GO:0004844">
    <property type="term" value="F:uracil DNA N-glycosylase activity"/>
    <property type="evidence" value="ECO:0007669"/>
    <property type="project" value="UniProtKB-UniRule"/>
</dbReference>
<evidence type="ECO:0000256" key="4">
    <source>
        <dbReference type="ARBA" id="ARBA00012030"/>
    </source>
</evidence>
<comment type="catalytic activity">
    <reaction evidence="1 9 11">
        <text>Hydrolyzes single-stranded DNA or mismatched double-stranded DNA and polynucleotides, releasing free uracil.</text>
        <dbReference type="EC" id="3.2.2.27"/>
    </reaction>
</comment>
<evidence type="ECO:0000256" key="10">
    <source>
        <dbReference type="PROSITE-ProRule" id="PRU10072"/>
    </source>
</evidence>
<dbReference type="EC" id="3.2.2.27" evidence="4 9"/>
<dbReference type="Gene3D" id="3.40.470.10">
    <property type="entry name" value="Uracil-DNA glycosylase-like domain"/>
    <property type="match status" value="1"/>
</dbReference>
<dbReference type="InterPro" id="IPR005122">
    <property type="entry name" value="Uracil-DNA_glycosylase-like"/>
</dbReference>
<evidence type="ECO:0000256" key="8">
    <source>
        <dbReference type="ARBA" id="ARBA00023204"/>
    </source>
</evidence>
<keyword evidence="9" id="KW-0963">Cytoplasm</keyword>
<evidence type="ECO:0000256" key="6">
    <source>
        <dbReference type="ARBA" id="ARBA00022763"/>
    </source>
</evidence>
<dbReference type="NCBIfam" id="NF003589">
    <property type="entry name" value="PRK05254.1-2"/>
    <property type="match status" value="1"/>
</dbReference>
<dbReference type="PANTHER" id="PTHR11264">
    <property type="entry name" value="URACIL-DNA GLYCOSYLASE"/>
    <property type="match status" value="1"/>
</dbReference>
<dbReference type="GO" id="GO:0005737">
    <property type="term" value="C:cytoplasm"/>
    <property type="evidence" value="ECO:0007669"/>
    <property type="project" value="UniProtKB-SubCell"/>
</dbReference>
<feature type="active site" description="Proton acceptor" evidence="9 10">
    <location>
        <position position="62"/>
    </location>
</feature>
<keyword evidence="8 9" id="KW-0234">DNA repair</keyword>
<dbReference type="InterPro" id="IPR036895">
    <property type="entry name" value="Uracil-DNA_glycosylase-like_sf"/>
</dbReference>
<dbReference type="EMBL" id="CP135018">
    <property type="protein sequence ID" value="XAJ81037.1"/>
    <property type="molecule type" value="Genomic_DNA"/>
</dbReference>
<dbReference type="PANTHER" id="PTHR11264:SF0">
    <property type="entry name" value="URACIL-DNA GLYCOSYLASE"/>
    <property type="match status" value="1"/>
</dbReference>
<keyword evidence="6 9" id="KW-0227">DNA damage</keyword>
<dbReference type="SUPFAM" id="SSF52141">
    <property type="entry name" value="Uracil-DNA glycosylase-like"/>
    <property type="match status" value="1"/>
</dbReference>
<dbReference type="NCBIfam" id="NF003588">
    <property type="entry name" value="PRK05254.1-1"/>
    <property type="match status" value="1"/>
</dbReference>
<evidence type="ECO:0000259" key="12">
    <source>
        <dbReference type="SMART" id="SM00986"/>
    </source>
</evidence>
<dbReference type="NCBIfam" id="NF003592">
    <property type="entry name" value="PRK05254.1-5"/>
    <property type="match status" value="1"/>
</dbReference>
<dbReference type="RefSeq" id="WP_348769528.1">
    <property type="nucleotide sequence ID" value="NZ_CP135018.1"/>
</dbReference>
<keyword evidence="13" id="KW-0326">Glycosidase</keyword>
<sequence length="221" mass="25971">MNDSLTWKDILSQEKKKYFFDIINYIRKERLKKIICPSSKDIFNAFSLTPFNAIKVVIVGQDPYFLDNQAHGLAFSVPKHENIPPSLRNIYKELNSDFKKNYMFNHGCLENWAKQGVFLLNTILTVELGKPKSHNHIGWEIFTNKVIYYISTYKKSIIFLLWGNDAQRKHNLIDTNKHYILKSSHPSPLSAHRSFLGCKHFSKTNKILMECKKKEINWFDI</sequence>
<dbReference type="PROSITE" id="PS00130">
    <property type="entry name" value="U_DNA_GLYCOSYLASE"/>
    <property type="match status" value="1"/>
</dbReference>
<comment type="subcellular location">
    <subcellularLocation>
        <location evidence="9">Cytoplasm</location>
    </subcellularLocation>
</comment>
<dbReference type="InterPro" id="IPR018085">
    <property type="entry name" value="Ura-DNA_Glyclase_AS"/>
</dbReference>
<dbReference type="HAMAP" id="MF_00148">
    <property type="entry name" value="UDG"/>
    <property type="match status" value="1"/>
</dbReference>
<dbReference type="NCBIfam" id="TIGR00628">
    <property type="entry name" value="ung"/>
    <property type="match status" value="1"/>
</dbReference>
<reference evidence="13" key="1">
    <citation type="submission" date="2024-06" db="EMBL/GenBank/DDBJ databases">
        <title>Unveiling Genomic Reduction in Obligate Endosymbionts Buchnera of Aphids: Insights from Phylogenomic Comparative Analysis with Novel Genome Data and Co-obligate Endosymbionts.</title>
        <authorList>
            <person name="Lu C."/>
            <person name="Zou T."/>
            <person name="Liu Q."/>
            <person name="Huang X."/>
        </authorList>
    </citation>
    <scope>NUCLEOTIDE SEQUENCE</scope>
    <source>
        <strain evidence="13">Aphau13</strain>
    </source>
</reference>
<comment type="similarity">
    <text evidence="3 9 11">Belongs to the uracil-DNA glycosylase (UDG) superfamily. UNG family.</text>
</comment>
<accession>A0AAU6W5D5</accession>
<protein>
    <recommendedName>
        <fullName evidence="5 9">Uracil-DNA glycosylase</fullName>
        <shortName evidence="9">UDG</shortName>
        <ecNumber evidence="4 9">3.2.2.27</ecNumber>
    </recommendedName>
</protein>
<dbReference type="InterPro" id="IPR002043">
    <property type="entry name" value="UDG_fam1"/>
</dbReference>
<evidence type="ECO:0000256" key="11">
    <source>
        <dbReference type="RuleBase" id="RU003780"/>
    </source>
</evidence>
<name>A0AAU6W5D5_9GAMM</name>
<comment type="function">
    <text evidence="2 9 11">Excises uracil residues from the DNA which can arise as a result of misincorporation of dUMP residues by DNA polymerase or due to deamination of cytosine.</text>
</comment>
<dbReference type="FunFam" id="3.40.470.10:FF:000001">
    <property type="entry name" value="Uracil-DNA glycosylase"/>
    <property type="match status" value="1"/>
</dbReference>
<evidence type="ECO:0000256" key="9">
    <source>
        <dbReference type="HAMAP-Rule" id="MF_00148"/>
    </source>
</evidence>
<feature type="domain" description="Uracil-DNA glycosylase-like" evidence="12">
    <location>
        <begin position="47"/>
        <end position="208"/>
    </location>
</feature>
<dbReference type="CDD" id="cd10027">
    <property type="entry name" value="UDG-F1-like"/>
    <property type="match status" value="1"/>
</dbReference>
<dbReference type="GO" id="GO:0097510">
    <property type="term" value="P:base-excision repair, AP site formation via deaminated base removal"/>
    <property type="evidence" value="ECO:0007669"/>
    <property type="project" value="TreeGrafter"/>
</dbReference>
<dbReference type="SMART" id="SM00987">
    <property type="entry name" value="UreE_C"/>
    <property type="match status" value="1"/>
</dbReference>
<evidence type="ECO:0000256" key="5">
    <source>
        <dbReference type="ARBA" id="ARBA00018429"/>
    </source>
</evidence>
<evidence type="ECO:0000256" key="1">
    <source>
        <dbReference type="ARBA" id="ARBA00001400"/>
    </source>
</evidence>
<dbReference type="AlphaFoldDB" id="A0AAU6W5D5"/>
<evidence type="ECO:0000313" key="13">
    <source>
        <dbReference type="EMBL" id="XAJ81037.1"/>
    </source>
</evidence>
<dbReference type="SMART" id="SM00986">
    <property type="entry name" value="UDG"/>
    <property type="match status" value="1"/>
</dbReference>
<evidence type="ECO:0000256" key="3">
    <source>
        <dbReference type="ARBA" id="ARBA00008184"/>
    </source>
</evidence>
<evidence type="ECO:0000256" key="2">
    <source>
        <dbReference type="ARBA" id="ARBA00002631"/>
    </source>
</evidence>
<dbReference type="Pfam" id="PF03167">
    <property type="entry name" value="UDG"/>
    <property type="match status" value="1"/>
</dbReference>
<gene>
    <name evidence="9 13" type="primary">ung</name>
    <name evidence="13" type="ORF">RJT31_00925</name>
</gene>
<evidence type="ECO:0000256" key="7">
    <source>
        <dbReference type="ARBA" id="ARBA00022801"/>
    </source>
</evidence>
<proteinExistence type="inferred from homology"/>